<protein>
    <submittedName>
        <fullName evidence="1">Uncharacterized protein</fullName>
    </submittedName>
</protein>
<comment type="caution">
    <text evidence="1">The sequence shown here is derived from an EMBL/GenBank/DDBJ whole genome shotgun (WGS) entry which is preliminary data.</text>
</comment>
<dbReference type="EMBL" id="JAFIQS020000011">
    <property type="protein sequence ID" value="KAH9475991.1"/>
    <property type="molecule type" value="Genomic_DNA"/>
</dbReference>
<keyword evidence="2" id="KW-1185">Reference proteome</keyword>
<proteinExistence type="predicted"/>
<dbReference type="Proteomes" id="UP000664032">
    <property type="component" value="Unassembled WGS sequence"/>
</dbReference>
<accession>A0ACB8GLA0</accession>
<sequence>MKLFKRKSTKGDVVAEVMGISPGAVGSANDATKPKKKKGKARRVCMYLISSSPRLWSVFERVLTRSFLVLGILKKTVPCASGRAHTVENVGEDESFYDQKHKSEVTATGEFIFEPMGLPAQSVAVPIAAPAPAHVAGRRNRQAQIIQPKVQAPAAMGEVNGSVDIVQEARERTERVVPEAMNPANANAGGNRNRTARVIQPKIQDGSVDKFSIIERAYLHQLKTQGDRPPPSDAQNKAKRQARIMYPGAINPDHKPGAVKAADVEKEVSTRPKIPLPPMPIDPTFDPNARSEVRIAHPFVYPPRPPPKPLVEHDASSPPNIPLPPVPTYPYDRKFRRQARIAQPKAVDAPAEVADAPVVKVEEPVKPVVVESSTTPEAVDVVEVAEVAPANTVQKSRRHARIVQPIVFAPDNEPAAVDDLDNGKDAAVATNVLEVAEVDTANVAQRKRRHARFVLPVDYIPACEAATGVEVEDVVKPAVVEEPVGVEEPAVVVVEEPVVEEPVAVEEPVVEEPVVEEPVVVEESAVVDVQSKVVDHVEVDEERRKRAYTSFDAVLVGLSLLRDDSSEGESYKERDFFSDESSHPGDVEDVVSEVAAAVENEVAVRCSLEVRVAVTSKVVAYGTILFDENNNNTVSEVASFEDDLIVLGSFSKDADFKVCTFGSIPLLEDDTTADVLWLLVGNFIKTQYLTRRVAVGKTSEVVGSSVVDSSTVSEVVDRSSNGDLSPLVDSIPSEYSSSPTTPVEVQQAGDLPKEEVKEEVKEIVDVIEEVPVLGSPIKLVTSSPKLAVVPTSLPYAKGVPTRRVDIRGTRQRVQCEGTSTSTGEQPGVLVRSILNLEEAYSTTNKPRIASASPVVETDAPLSTTRKVPPSRIPVLASRREALARRRFGTLYESRSTPAPGIRPLLLPLHKSNRDAYDSEHER</sequence>
<reference evidence="1" key="1">
    <citation type="submission" date="2021-10" db="EMBL/GenBank/DDBJ databases">
        <title>Psilocybe cubensis genome.</title>
        <authorList>
            <person name="Mckernan K.J."/>
            <person name="Crawford S."/>
            <person name="Trippe A."/>
            <person name="Kane L.T."/>
            <person name="Mclaughlin S."/>
        </authorList>
    </citation>
    <scope>NUCLEOTIDE SEQUENCE</scope>
    <source>
        <strain evidence="1">MGC-MH-2018</strain>
    </source>
</reference>
<organism evidence="1 2">
    <name type="scientific">Psilocybe cubensis</name>
    <name type="common">Psychedelic mushroom</name>
    <name type="synonym">Stropharia cubensis</name>
    <dbReference type="NCBI Taxonomy" id="181762"/>
    <lineage>
        <taxon>Eukaryota</taxon>
        <taxon>Fungi</taxon>
        <taxon>Dikarya</taxon>
        <taxon>Basidiomycota</taxon>
        <taxon>Agaricomycotina</taxon>
        <taxon>Agaricomycetes</taxon>
        <taxon>Agaricomycetidae</taxon>
        <taxon>Agaricales</taxon>
        <taxon>Agaricineae</taxon>
        <taxon>Strophariaceae</taxon>
        <taxon>Psilocybe</taxon>
    </lineage>
</organism>
<name>A0ACB8GLA0_PSICU</name>
<evidence type="ECO:0000313" key="2">
    <source>
        <dbReference type="Proteomes" id="UP000664032"/>
    </source>
</evidence>
<evidence type="ECO:0000313" key="1">
    <source>
        <dbReference type="EMBL" id="KAH9475991.1"/>
    </source>
</evidence>
<gene>
    <name evidence="1" type="ORF">JR316_0011558</name>
</gene>